<comment type="similarity">
    <text evidence="1">Belongs to the AB hydrolase superfamily. AB hydrolase 2 family.</text>
</comment>
<dbReference type="InterPro" id="IPR050565">
    <property type="entry name" value="LYPA1-2/EST-like"/>
</dbReference>
<name>A0A6H0SN76_9MICC</name>
<feature type="domain" description="Phospholipase/carboxylesterase/thioesterase" evidence="3">
    <location>
        <begin position="22"/>
        <end position="211"/>
    </location>
</feature>
<protein>
    <submittedName>
        <fullName evidence="4">Phospholipase</fullName>
    </submittedName>
</protein>
<dbReference type="AlphaFoldDB" id="A0A6H0SN76"/>
<keyword evidence="5" id="KW-1185">Reference proteome</keyword>
<dbReference type="RefSeq" id="WP_172512433.1">
    <property type="nucleotide sequence ID" value="NZ_CP032549.1"/>
</dbReference>
<dbReference type="Proteomes" id="UP000502331">
    <property type="component" value="Chromosome"/>
</dbReference>
<sequence>MTSSDTAPVAIISRNDDSRLGTPLLVFLHGYGSNEQDLMGLSRYLPEEFTYLSARAPLQAGPGFCWFPLTQEIDYSSEAVSHSVVALWQLLEPLSKQHSSITLLGFSQGMAMATSLARYQREAITAVVGLSGFAVEPRDLEIFDDEKLQQNPIPLFWGRDLADPVITQDKIAFTLGWVSKHAELTSETYPQIGHSVSMDELEDVDAFLKKVVLGQE</sequence>
<reference evidence="4 5" key="1">
    <citation type="submission" date="2018-09" db="EMBL/GenBank/DDBJ databases">
        <title>Glutamicibacter mishrai S5-52T (LMG 29155T = KCTC 39846T).</title>
        <authorList>
            <person name="Das S.K."/>
        </authorList>
    </citation>
    <scope>NUCLEOTIDE SEQUENCE [LARGE SCALE GENOMIC DNA]</scope>
    <source>
        <strain evidence="4 5">S5-52</strain>
    </source>
</reference>
<accession>A0A6H0SN76</accession>
<dbReference type="PANTHER" id="PTHR10655">
    <property type="entry name" value="LYSOPHOSPHOLIPASE-RELATED"/>
    <property type="match status" value="1"/>
</dbReference>
<organism evidence="4 5">
    <name type="scientific">Glutamicibacter mishrai</name>
    <dbReference type="NCBI Taxonomy" id="1775880"/>
    <lineage>
        <taxon>Bacteria</taxon>
        <taxon>Bacillati</taxon>
        <taxon>Actinomycetota</taxon>
        <taxon>Actinomycetes</taxon>
        <taxon>Micrococcales</taxon>
        <taxon>Micrococcaceae</taxon>
        <taxon>Glutamicibacter</taxon>
    </lineage>
</organism>
<dbReference type="SUPFAM" id="SSF53474">
    <property type="entry name" value="alpha/beta-Hydrolases"/>
    <property type="match status" value="1"/>
</dbReference>
<dbReference type="EMBL" id="CP032549">
    <property type="protein sequence ID" value="QIV87889.1"/>
    <property type="molecule type" value="Genomic_DNA"/>
</dbReference>
<dbReference type="GO" id="GO:0016787">
    <property type="term" value="F:hydrolase activity"/>
    <property type="evidence" value="ECO:0007669"/>
    <property type="project" value="UniProtKB-KW"/>
</dbReference>
<keyword evidence="2" id="KW-0378">Hydrolase</keyword>
<dbReference type="Gene3D" id="3.40.50.1820">
    <property type="entry name" value="alpha/beta hydrolase"/>
    <property type="match status" value="1"/>
</dbReference>
<dbReference type="Pfam" id="PF02230">
    <property type="entry name" value="Abhydrolase_2"/>
    <property type="match status" value="1"/>
</dbReference>
<dbReference type="PANTHER" id="PTHR10655:SF17">
    <property type="entry name" value="LYSOPHOSPHOLIPASE-LIKE PROTEIN 1"/>
    <property type="match status" value="1"/>
</dbReference>
<dbReference type="InterPro" id="IPR003140">
    <property type="entry name" value="PLipase/COase/thioEstase"/>
</dbReference>
<dbReference type="InterPro" id="IPR029058">
    <property type="entry name" value="AB_hydrolase_fold"/>
</dbReference>
<proteinExistence type="inferred from homology"/>
<evidence type="ECO:0000256" key="2">
    <source>
        <dbReference type="ARBA" id="ARBA00022801"/>
    </source>
</evidence>
<evidence type="ECO:0000313" key="5">
    <source>
        <dbReference type="Proteomes" id="UP000502331"/>
    </source>
</evidence>
<evidence type="ECO:0000256" key="1">
    <source>
        <dbReference type="ARBA" id="ARBA00006499"/>
    </source>
</evidence>
<gene>
    <name evidence="4" type="ORF">D3791_12685</name>
</gene>
<evidence type="ECO:0000313" key="4">
    <source>
        <dbReference type="EMBL" id="QIV87889.1"/>
    </source>
</evidence>
<evidence type="ECO:0000259" key="3">
    <source>
        <dbReference type="Pfam" id="PF02230"/>
    </source>
</evidence>